<protein>
    <submittedName>
        <fullName evidence="1">Uncharacterized protein</fullName>
    </submittedName>
</protein>
<keyword evidence="2" id="KW-1185">Reference proteome</keyword>
<gene>
    <name evidence="1" type="ORF">QNA12_04665</name>
</gene>
<dbReference type="Proteomes" id="UP001379444">
    <property type="component" value="Chromosome"/>
</dbReference>
<name>A0ABZ2GEC3_9GAMM</name>
<dbReference type="EMBL" id="CP125967">
    <property type="protein sequence ID" value="WWO39304.1"/>
    <property type="molecule type" value="Genomic_DNA"/>
</dbReference>
<proteinExistence type="predicted"/>
<dbReference type="RefSeq" id="WP_264496705.1">
    <property type="nucleotide sequence ID" value="NZ_CP109947.1"/>
</dbReference>
<organism evidence="1 2">
    <name type="scientific">Pectobacterium cacticida</name>
    <dbReference type="NCBI Taxonomy" id="69221"/>
    <lineage>
        <taxon>Bacteria</taxon>
        <taxon>Pseudomonadati</taxon>
        <taxon>Pseudomonadota</taxon>
        <taxon>Gammaproteobacteria</taxon>
        <taxon>Enterobacterales</taxon>
        <taxon>Pectobacteriaceae</taxon>
        <taxon>Pectobacterium</taxon>
    </lineage>
</organism>
<evidence type="ECO:0000313" key="2">
    <source>
        <dbReference type="Proteomes" id="UP001379444"/>
    </source>
</evidence>
<evidence type="ECO:0000313" key="1">
    <source>
        <dbReference type="EMBL" id="WWO39304.1"/>
    </source>
</evidence>
<accession>A0ABZ2GEC3</accession>
<reference evidence="1 2" key="1">
    <citation type="journal article" date="2024" name="Front. Plant Sci.">
        <title>Comprehensive phenomic and genomic studies of the species, Pectobacterium cacticida and proposal for reclassification as Alcorniella cacticida comb. nov.</title>
        <authorList>
            <person name="Jonca J."/>
            <person name="Pirhonen M."/>
            <person name="Waleron M.M."/>
            <person name="Gawor J."/>
            <person name="Mrozik A."/>
            <person name="Smoktunowicz M."/>
            <person name="Waleron K."/>
            <person name="Waleron M."/>
        </authorList>
    </citation>
    <scope>NUCLEOTIDE SEQUENCE [LARGE SCALE GENOMIC DNA]</scope>
    <source>
        <strain evidence="1 2">DPMP6</strain>
    </source>
</reference>
<sequence>MKGKNLELDVHHVGQKAIMKDLVKDYDPKTAPSMLVPKEGHTLSKEGVGIVSRSKINPTTGQPFSSARDVIARDIKELRRVYPDVPNAKLRELIDLNKSMYPEVRYKNFGR</sequence>